<name>A0A4V1ITU7_9FUNG</name>
<evidence type="ECO:0000313" key="3">
    <source>
        <dbReference type="Proteomes" id="UP000274922"/>
    </source>
</evidence>
<feature type="region of interest" description="Disordered" evidence="1">
    <location>
        <begin position="274"/>
        <end position="297"/>
    </location>
</feature>
<accession>A0A4V1ITU7</accession>
<feature type="compositionally biased region" description="Basic and acidic residues" evidence="1">
    <location>
        <begin position="46"/>
        <end position="57"/>
    </location>
</feature>
<feature type="compositionally biased region" description="Low complexity" evidence="1">
    <location>
        <begin position="13"/>
        <end position="23"/>
    </location>
</feature>
<dbReference type="AlphaFoldDB" id="A0A4V1ITU7"/>
<reference evidence="3" key="1">
    <citation type="journal article" date="2018" name="Nat. Microbiol.">
        <title>Leveraging single-cell genomics to expand the fungal tree of life.</title>
        <authorList>
            <person name="Ahrendt S.R."/>
            <person name="Quandt C.A."/>
            <person name="Ciobanu D."/>
            <person name="Clum A."/>
            <person name="Salamov A."/>
            <person name="Andreopoulos B."/>
            <person name="Cheng J.F."/>
            <person name="Woyke T."/>
            <person name="Pelin A."/>
            <person name="Henrissat B."/>
            <person name="Reynolds N.K."/>
            <person name="Benny G.L."/>
            <person name="Smith M.E."/>
            <person name="James T.Y."/>
            <person name="Grigoriev I.V."/>
        </authorList>
    </citation>
    <scope>NUCLEOTIDE SEQUENCE [LARGE SCALE GENOMIC DNA]</scope>
    <source>
        <strain evidence="3">ATCC 52028</strain>
    </source>
</reference>
<dbReference type="EMBL" id="ML014506">
    <property type="protein sequence ID" value="RKO98297.1"/>
    <property type="molecule type" value="Genomic_DNA"/>
</dbReference>
<protein>
    <submittedName>
        <fullName evidence="2">Uncharacterized protein</fullName>
    </submittedName>
</protein>
<feature type="compositionally biased region" description="Polar residues" evidence="1">
    <location>
        <begin position="31"/>
        <end position="40"/>
    </location>
</feature>
<evidence type="ECO:0000313" key="2">
    <source>
        <dbReference type="EMBL" id="RKO98297.1"/>
    </source>
</evidence>
<keyword evidence="3" id="KW-1185">Reference proteome</keyword>
<dbReference type="Proteomes" id="UP000274922">
    <property type="component" value="Unassembled WGS sequence"/>
</dbReference>
<gene>
    <name evidence="2" type="ORF">CXG81DRAFT_21453</name>
</gene>
<proteinExistence type="predicted"/>
<feature type="compositionally biased region" description="Pro residues" evidence="1">
    <location>
        <begin position="1"/>
        <end position="12"/>
    </location>
</feature>
<feature type="region of interest" description="Disordered" evidence="1">
    <location>
        <begin position="1"/>
        <end position="90"/>
    </location>
</feature>
<feature type="compositionally biased region" description="Polar residues" evidence="1">
    <location>
        <begin position="276"/>
        <end position="286"/>
    </location>
</feature>
<evidence type="ECO:0000256" key="1">
    <source>
        <dbReference type="SAM" id="MobiDB-lite"/>
    </source>
</evidence>
<organism evidence="2 3">
    <name type="scientific">Caulochytrium protostelioides</name>
    <dbReference type="NCBI Taxonomy" id="1555241"/>
    <lineage>
        <taxon>Eukaryota</taxon>
        <taxon>Fungi</taxon>
        <taxon>Fungi incertae sedis</taxon>
        <taxon>Chytridiomycota</taxon>
        <taxon>Chytridiomycota incertae sedis</taxon>
        <taxon>Chytridiomycetes</taxon>
        <taxon>Caulochytriales</taxon>
        <taxon>Caulochytriaceae</taxon>
        <taxon>Caulochytrium</taxon>
    </lineage>
</organism>
<sequence length="297" mass="33256">MPPKRGPSPSPLRPTTTPESLTSWSGRLRNRSTPDANDTEASVIEASRDAPEPHDVLNVRSQVQPATPPLPTAASPAAVVGETAPAPDPGVLRRKQEREYFRHHGRCDAVCIKGALLRLRSGHPLDAGGPLESVVEIAGRQIVADALHLRHNWDWFWAYVRRHVSRQYQLAKQLLKSIQRAYDANSMREAALRYLRALTGATYPSHPSRPAQRRMLEYEHRVAVALREGVAEQDAHRLATISEWLTTSNRNACFTVSQRFIKLFERSSYRFDHANNVPNEQKQAETADTAENAPQTS</sequence>